<evidence type="ECO:0000313" key="3">
    <source>
        <dbReference type="Proteomes" id="UP001187415"/>
    </source>
</evidence>
<dbReference type="AlphaFoldDB" id="A0AA88SYI9"/>
<proteinExistence type="predicted"/>
<dbReference type="EMBL" id="JAUPFM010000003">
    <property type="protein sequence ID" value="KAK2856718.1"/>
    <property type="molecule type" value="Genomic_DNA"/>
</dbReference>
<evidence type="ECO:0000256" key="1">
    <source>
        <dbReference type="SAM" id="MobiDB-lite"/>
    </source>
</evidence>
<organism evidence="2 3">
    <name type="scientific">Channa striata</name>
    <name type="common">Snakehead murrel</name>
    <name type="synonym">Ophicephalus striatus</name>
    <dbReference type="NCBI Taxonomy" id="64152"/>
    <lineage>
        <taxon>Eukaryota</taxon>
        <taxon>Metazoa</taxon>
        <taxon>Chordata</taxon>
        <taxon>Craniata</taxon>
        <taxon>Vertebrata</taxon>
        <taxon>Euteleostomi</taxon>
        <taxon>Actinopterygii</taxon>
        <taxon>Neopterygii</taxon>
        <taxon>Teleostei</taxon>
        <taxon>Neoteleostei</taxon>
        <taxon>Acanthomorphata</taxon>
        <taxon>Anabantaria</taxon>
        <taxon>Anabantiformes</taxon>
        <taxon>Channoidei</taxon>
        <taxon>Channidae</taxon>
        <taxon>Channa</taxon>
    </lineage>
</organism>
<accession>A0AA88SYI9</accession>
<sequence>MPTLWSVGEEGTPRCVPGTKMHKLQQYLQKKHQFLSGMNHPSHTSTEAVVMDEDEELERAMLSISPSQQSTQNSAAAATPPSSTPRRQQRERVFFLLSQ</sequence>
<keyword evidence="3" id="KW-1185">Reference proteome</keyword>
<feature type="region of interest" description="Disordered" evidence="1">
    <location>
        <begin position="62"/>
        <end position="89"/>
    </location>
</feature>
<name>A0AA88SYI9_CHASR</name>
<protein>
    <submittedName>
        <fullName evidence="2">Uncharacterized protein</fullName>
    </submittedName>
</protein>
<comment type="caution">
    <text evidence="2">The sequence shown here is derived from an EMBL/GenBank/DDBJ whole genome shotgun (WGS) entry which is preliminary data.</text>
</comment>
<feature type="compositionally biased region" description="Low complexity" evidence="1">
    <location>
        <begin position="65"/>
        <end position="85"/>
    </location>
</feature>
<dbReference type="Proteomes" id="UP001187415">
    <property type="component" value="Unassembled WGS sequence"/>
</dbReference>
<evidence type="ECO:0000313" key="2">
    <source>
        <dbReference type="EMBL" id="KAK2856718.1"/>
    </source>
</evidence>
<gene>
    <name evidence="2" type="ORF">Q5P01_005453</name>
</gene>
<reference evidence="2" key="1">
    <citation type="submission" date="2023-07" db="EMBL/GenBank/DDBJ databases">
        <title>Chromosome-level Genome Assembly of Striped Snakehead (Channa striata).</title>
        <authorList>
            <person name="Liu H."/>
        </authorList>
    </citation>
    <scope>NUCLEOTIDE SEQUENCE</scope>
    <source>
        <strain evidence="2">Gz</strain>
        <tissue evidence="2">Muscle</tissue>
    </source>
</reference>